<name>A0A498IEX7_MALDO</name>
<evidence type="ECO:0000313" key="2">
    <source>
        <dbReference type="EMBL" id="RXH81790.1"/>
    </source>
</evidence>
<dbReference type="EMBL" id="RDQH01000338">
    <property type="protein sequence ID" value="RXH81790.1"/>
    <property type="molecule type" value="Genomic_DNA"/>
</dbReference>
<accession>A0A498IEX7</accession>
<evidence type="ECO:0000256" key="1">
    <source>
        <dbReference type="SAM" id="MobiDB-lite"/>
    </source>
</evidence>
<comment type="caution">
    <text evidence="2">The sequence shown here is derived from an EMBL/GenBank/DDBJ whole genome shotgun (WGS) entry which is preliminary data.</text>
</comment>
<protein>
    <submittedName>
        <fullName evidence="2">Uncharacterized protein</fullName>
    </submittedName>
</protein>
<evidence type="ECO:0000313" key="3">
    <source>
        <dbReference type="Proteomes" id="UP000290289"/>
    </source>
</evidence>
<feature type="compositionally biased region" description="Polar residues" evidence="1">
    <location>
        <begin position="1"/>
        <end position="12"/>
    </location>
</feature>
<dbReference type="AlphaFoldDB" id="A0A498IEX7"/>
<feature type="region of interest" description="Disordered" evidence="1">
    <location>
        <begin position="1"/>
        <end position="21"/>
    </location>
</feature>
<gene>
    <name evidence="2" type="ORF">DVH24_036131</name>
</gene>
<dbReference type="Proteomes" id="UP000290289">
    <property type="component" value="Chromosome 12"/>
</dbReference>
<sequence>METQSSGEQSVRSVAAGGNSGSGISKAFCRCGEGWKCVITRTEGPDAGKAFFSCAGNCTCVIYEDGIVMKEATTVNEEVEKIGANEAYCECGEGWKCVISKVEPEDPNAGKSSFECVGSCSCVTDG</sequence>
<organism evidence="2 3">
    <name type="scientific">Malus domestica</name>
    <name type="common">Apple</name>
    <name type="synonym">Pyrus malus</name>
    <dbReference type="NCBI Taxonomy" id="3750"/>
    <lineage>
        <taxon>Eukaryota</taxon>
        <taxon>Viridiplantae</taxon>
        <taxon>Streptophyta</taxon>
        <taxon>Embryophyta</taxon>
        <taxon>Tracheophyta</taxon>
        <taxon>Spermatophyta</taxon>
        <taxon>Magnoliopsida</taxon>
        <taxon>eudicotyledons</taxon>
        <taxon>Gunneridae</taxon>
        <taxon>Pentapetalae</taxon>
        <taxon>rosids</taxon>
        <taxon>fabids</taxon>
        <taxon>Rosales</taxon>
        <taxon>Rosaceae</taxon>
        <taxon>Amygdaloideae</taxon>
        <taxon>Maleae</taxon>
        <taxon>Malus</taxon>
    </lineage>
</organism>
<proteinExistence type="predicted"/>
<keyword evidence="3" id="KW-1185">Reference proteome</keyword>
<reference evidence="2 3" key="1">
    <citation type="submission" date="2018-10" db="EMBL/GenBank/DDBJ databases">
        <title>A high-quality apple genome assembly.</title>
        <authorList>
            <person name="Hu J."/>
        </authorList>
    </citation>
    <scope>NUCLEOTIDE SEQUENCE [LARGE SCALE GENOMIC DNA]</scope>
    <source>
        <strain evidence="3">cv. HFTH1</strain>
        <tissue evidence="2">Young leaf</tissue>
    </source>
</reference>